<evidence type="ECO:0000259" key="1">
    <source>
        <dbReference type="Pfam" id="PF22494"/>
    </source>
</evidence>
<dbReference type="InterPro" id="IPR052956">
    <property type="entry name" value="Mesenchyme-surface_protein"/>
</dbReference>
<dbReference type="InterPro" id="IPR055188">
    <property type="entry name" value="Choice_anch_I"/>
</dbReference>
<protein>
    <recommendedName>
        <fullName evidence="1">Choice-of-anchor I domain-containing protein</fullName>
    </recommendedName>
</protein>
<dbReference type="PANTHER" id="PTHR46928:SF1">
    <property type="entry name" value="MESENCHYME-SPECIFIC CELL SURFACE GLYCOPROTEIN"/>
    <property type="match status" value="1"/>
</dbReference>
<gene>
    <name evidence="2" type="ORF">PL9214290437</name>
</gene>
<evidence type="ECO:0000313" key="2">
    <source>
        <dbReference type="EMBL" id="CUR30846.1"/>
    </source>
</evidence>
<reference evidence="3" key="1">
    <citation type="submission" date="2015-10" db="EMBL/GenBank/DDBJ databases">
        <authorList>
            <person name="Regsiter A."/>
            <person name="william w."/>
        </authorList>
    </citation>
    <scope>NUCLEOTIDE SEQUENCE [LARGE SCALE GENOMIC DNA]</scope>
</reference>
<dbReference type="InterPro" id="IPR011048">
    <property type="entry name" value="Haem_d1_sf"/>
</dbReference>
<keyword evidence="3" id="KW-1185">Reference proteome</keyword>
<dbReference type="Proteomes" id="UP000184315">
    <property type="component" value="Unassembled WGS sequence"/>
</dbReference>
<dbReference type="InterPro" id="IPR013424">
    <property type="entry name" value="Ice-binding_C"/>
</dbReference>
<organism evidence="2 3">
    <name type="scientific">Planktothrix tepida PCC 9214</name>
    <dbReference type="NCBI Taxonomy" id="671072"/>
    <lineage>
        <taxon>Bacteria</taxon>
        <taxon>Bacillati</taxon>
        <taxon>Cyanobacteriota</taxon>
        <taxon>Cyanophyceae</taxon>
        <taxon>Oscillatoriophycideae</taxon>
        <taxon>Oscillatoriales</taxon>
        <taxon>Microcoleaceae</taxon>
        <taxon>Planktothrix</taxon>
    </lineage>
</organism>
<dbReference type="InterPro" id="IPR015943">
    <property type="entry name" value="WD40/YVTN_repeat-like_dom_sf"/>
</dbReference>
<accession>A0A1J1LF83</accession>
<dbReference type="Gene3D" id="2.130.10.10">
    <property type="entry name" value="YVTN repeat-like/Quinoprotein amine dehydrogenase"/>
    <property type="match status" value="1"/>
</dbReference>
<dbReference type="EMBL" id="CZDF01000132">
    <property type="protein sequence ID" value="CUR30846.1"/>
    <property type="molecule type" value="Genomic_DNA"/>
</dbReference>
<dbReference type="PANTHER" id="PTHR46928">
    <property type="entry name" value="MESENCHYME-SPECIFIC CELL SURFACE GLYCOPROTEIN"/>
    <property type="match status" value="1"/>
</dbReference>
<evidence type="ECO:0000313" key="3">
    <source>
        <dbReference type="Proteomes" id="UP000184315"/>
    </source>
</evidence>
<dbReference type="AlphaFoldDB" id="A0A1J1LF83"/>
<dbReference type="NCBIfam" id="NF038117">
    <property type="entry name" value="choice_anch_I"/>
    <property type="match status" value="1"/>
</dbReference>
<feature type="domain" description="Choice-of-anchor I" evidence="1">
    <location>
        <begin position="53"/>
        <end position="558"/>
    </location>
</feature>
<name>A0A1J1LF83_9CYAN</name>
<dbReference type="OrthoDB" id="9768561at2"/>
<dbReference type="SUPFAM" id="SSF51004">
    <property type="entry name" value="C-terminal (heme d1) domain of cytochrome cd1-nitrite reductase"/>
    <property type="match status" value="1"/>
</dbReference>
<dbReference type="RefSeq" id="WP_072717805.1">
    <property type="nucleotide sequence ID" value="NZ_LN889782.1"/>
</dbReference>
<sequence>MLNNQGQSISFIKTQGWLNLVIPSTFVFGLMATPTMAFELKKLGTYSTGIFDDGASLISAFDPKSANLFVTNQSTNSIDILNIQDPTNPFLKQSIDVTQFDPSFGTVLSVGQTKYQNTSLFAVAVKNVDTQAPGSILFFNPDGTLFNGTLEKSSVQVGSLPDALTFTPDGKKVLVANEGEANYVTNVNPEGSVSLIDLEKLFLGESPTQKFIGLTDFNVGGSKHDQLGESVRIFGPDGITVAQSLEPEYITVSKNGKKAWVTFQENNALGLLDLVTEEFTKIVGLGVKDYSLPQNSLDVSDRDKAINIKNYSNLYGFYQPDEAKSYQVGGKNYVVIANEGSSIDEDGFSEEVRVADLKLDPTAFPNAAQLQKKENLGRLIVTNQQGDTDGDGDFDELYTFGGRSFSILDEEGNLVFDSGNQFEKITADLYPKFFNADNSVNDFDSRSDAKGPEPEGITIGKIQNRTYAFIGLERISGVMIYDITNPLKPSFVNYSNNRNFNVAFDVNADGDPAPTPEQLLAVGDLGTEGVLFISAKDSPTGQPLIVTANEVSGTTTINAVVPEPGTIVGLLTSGVLGGLFLKRKRSGTLA</sequence>
<dbReference type="STRING" id="671072.PL9214290437"/>
<dbReference type="NCBIfam" id="TIGR02595">
    <property type="entry name" value="PEP_CTERM"/>
    <property type="match status" value="1"/>
</dbReference>
<proteinExistence type="predicted"/>
<dbReference type="Pfam" id="PF22494">
    <property type="entry name" value="choice_anch_I"/>
    <property type="match status" value="1"/>
</dbReference>